<accession>A0A421B111</accession>
<comment type="caution">
    <text evidence="2">The sequence shown here is derived from an EMBL/GenBank/DDBJ whole genome shotgun (WGS) entry which is preliminary data.</text>
</comment>
<organism evidence="2 3">
    <name type="scientific">Actinokineospora cianjurensis</name>
    <dbReference type="NCBI Taxonomy" id="585224"/>
    <lineage>
        <taxon>Bacteria</taxon>
        <taxon>Bacillati</taxon>
        <taxon>Actinomycetota</taxon>
        <taxon>Actinomycetes</taxon>
        <taxon>Pseudonocardiales</taxon>
        <taxon>Pseudonocardiaceae</taxon>
        <taxon>Actinokineospora</taxon>
    </lineage>
</organism>
<keyword evidence="3" id="KW-1185">Reference proteome</keyword>
<dbReference type="CDD" id="cd20691">
    <property type="entry name" value="CdiI_EC536-like"/>
    <property type="match status" value="1"/>
</dbReference>
<dbReference type="Proteomes" id="UP000282454">
    <property type="component" value="Unassembled WGS sequence"/>
</dbReference>
<dbReference type="OrthoDB" id="4829274at2"/>
<dbReference type="AlphaFoldDB" id="A0A421B111"/>
<dbReference type="RefSeq" id="WP_121392544.1">
    <property type="nucleotide sequence ID" value="NZ_RCDD01000003.1"/>
</dbReference>
<name>A0A421B111_9PSEU</name>
<feature type="region of interest" description="Disordered" evidence="1">
    <location>
        <begin position="126"/>
        <end position="162"/>
    </location>
</feature>
<evidence type="ECO:0000313" key="3">
    <source>
        <dbReference type="Proteomes" id="UP000282454"/>
    </source>
</evidence>
<gene>
    <name evidence="2" type="ORF">CLV68_4158</name>
</gene>
<dbReference type="EMBL" id="RCDD01000003">
    <property type="protein sequence ID" value="RLK58064.1"/>
    <property type="molecule type" value="Genomic_DNA"/>
</dbReference>
<feature type="region of interest" description="Disordered" evidence="1">
    <location>
        <begin position="1"/>
        <end position="21"/>
    </location>
</feature>
<proteinExistence type="predicted"/>
<evidence type="ECO:0000256" key="1">
    <source>
        <dbReference type="SAM" id="MobiDB-lite"/>
    </source>
</evidence>
<sequence length="162" mass="18169">MRAQHKLTLNELDGDWGPPPPDTTRLVRTTHQLRTVPVGELDDEALRLLVLQKISLRILLPHALTLLEADPLLAGHLYLGALLDAVLLVPAEHWSSYPEQRARLERIVDTDLPAEVQPALAAFLAPGEAPKTQVRDAGGGRARRKSDEPSYRGDRRNRKYRR</sequence>
<evidence type="ECO:0000313" key="2">
    <source>
        <dbReference type="EMBL" id="RLK58064.1"/>
    </source>
</evidence>
<feature type="compositionally biased region" description="Basic and acidic residues" evidence="1">
    <location>
        <begin position="145"/>
        <end position="154"/>
    </location>
</feature>
<protein>
    <submittedName>
        <fullName evidence="2">Uncharacterized protein</fullName>
    </submittedName>
</protein>
<dbReference type="Pfam" id="PF18616">
    <property type="entry name" value="CdiI_3"/>
    <property type="match status" value="1"/>
</dbReference>
<reference evidence="2 3" key="1">
    <citation type="submission" date="2018-10" db="EMBL/GenBank/DDBJ databases">
        <title>Genomic Encyclopedia of Archaeal and Bacterial Type Strains, Phase II (KMG-II): from individual species to whole genera.</title>
        <authorList>
            <person name="Goeker M."/>
        </authorList>
    </citation>
    <scope>NUCLEOTIDE SEQUENCE [LARGE SCALE GENOMIC DNA]</scope>
    <source>
        <strain evidence="2 3">DSM 45657</strain>
    </source>
</reference>
<dbReference type="InterPro" id="IPR040547">
    <property type="entry name" value="CdiI"/>
</dbReference>